<proteinExistence type="predicted"/>
<gene>
    <name evidence="2" type="primary">csx16</name>
    <name evidence="2" type="ORF">OLW01_02150</name>
</gene>
<evidence type="ECO:0000313" key="2">
    <source>
        <dbReference type="EMBL" id="WAJ70641.1"/>
    </source>
</evidence>
<dbReference type="Pfam" id="PF09652">
    <property type="entry name" value="Cas_VVA1548"/>
    <property type="match status" value="1"/>
</dbReference>
<evidence type="ECO:0000256" key="1">
    <source>
        <dbReference type="SAM" id="Phobius"/>
    </source>
</evidence>
<keyword evidence="1" id="KW-0472">Membrane</keyword>
<organism evidence="2 3">
    <name type="scientific">Catenovulum adriaticum</name>
    <dbReference type="NCBI Taxonomy" id="2984846"/>
    <lineage>
        <taxon>Bacteria</taxon>
        <taxon>Pseudomonadati</taxon>
        <taxon>Pseudomonadota</taxon>
        <taxon>Gammaproteobacteria</taxon>
        <taxon>Alteromonadales</taxon>
        <taxon>Alteromonadaceae</taxon>
        <taxon>Catenovulum</taxon>
    </lineage>
</organism>
<protein>
    <submittedName>
        <fullName evidence="2">CRISPR-associated protein Csx16</fullName>
    </submittedName>
</protein>
<dbReference type="InterPro" id="IPR013443">
    <property type="entry name" value="CRISPR-assoc_prot_Csx16"/>
</dbReference>
<keyword evidence="1" id="KW-0812">Transmembrane</keyword>
<keyword evidence="3" id="KW-1185">Reference proteome</keyword>
<reference evidence="2" key="1">
    <citation type="submission" date="2022-10" db="EMBL/GenBank/DDBJ databases">
        <title>Catenovulum adriacola sp. nov. isolated in the Harbour of Susak.</title>
        <authorList>
            <person name="Schoch T."/>
            <person name="Reich S.J."/>
            <person name="Stoeferle S."/>
            <person name="Flaiz M."/>
            <person name="Kazda M."/>
            <person name="Riedel C.U."/>
            <person name="Duerre P."/>
        </authorList>
    </citation>
    <scope>NUCLEOTIDE SEQUENCE</scope>
    <source>
        <strain evidence="2">TS8</strain>
    </source>
</reference>
<keyword evidence="1" id="KW-1133">Transmembrane helix</keyword>
<sequence>MAKIAVMPYAGARKWLYKEVHGIESFADELDLSTISAGDKVYGALSVEQAAAICEKNAEYFHLSVSDPRLLTSEYDVFRIANPSLDAFFVNGTSEAVLTKWLKNTADVIKRKVCQLSRDKIPLRVADIKLALFALIAASAIGMFANALGGALLFDVHVINWFGKDQAWLNRHFSLYWIIELIFCFLLFLWASWSLRVQARQWVPLRDVKRREADQAYAGLVLTLSSGFRFEQRDGCWFFIKQKHGFSSEVELTGDLQQDIELLMPLKIQWELILRIVRAQACHTNTKLKRVMLLGSQDCSIKNREGVVERISAGTYPAINNALQVLATYPEFKQIQFEPYPIPIPPNDVEAYYNAYLKIAKNWQQLHDLPEEDILIDITGGKSLNSVAAALATLHNKMQFHYIDTNNLNDVLVYAMEYRQQNIN</sequence>
<feature type="transmembrane region" description="Helical" evidence="1">
    <location>
        <begin position="174"/>
        <end position="193"/>
    </location>
</feature>
<dbReference type="RefSeq" id="WP_268074991.1">
    <property type="nucleotide sequence ID" value="NZ_CP109965.1"/>
</dbReference>
<name>A0ABY7ANC2_9ALTE</name>
<dbReference type="EMBL" id="CP109965">
    <property type="protein sequence ID" value="WAJ70641.1"/>
    <property type="molecule type" value="Genomic_DNA"/>
</dbReference>
<dbReference type="NCBIfam" id="TIGR02620">
    <property type="entry name" value="cas_VVA1548"/>
    <property type="match status" value="1"/>
</dbReference>
<evidence type="ECO:0000313" key="3">
    <source>
        <dbReference type="Proteomes" id="UP001163726"/>
    </source>
</evidence>
<dbReference type="Proteomes" id="UP001163726">
    <property type="component" value="Chromosome"/>
</dbReference>
<feature type="transmembrane region" description="Helical" evidence="1">
    <location>
        <begin position="130"/>
        <end position="154"/>
    </location>
</feature>
<accession>A0ABY7ANC2</accession>